<organism evidence="1 2">
    <name type="scientific">Phenylobacterium kunshanense</name>
    <dbReference type="NCBI Taxonomy" id="1445034"/>
    <lineage>
        <taxon>Bacteria</taxon>
        <taxon>Pseudomonadati</taxon>
        <taxon>Pseudomonadota</taxon>
        <taxon>Alphaproteobacteria</taxon>
        <taxon>Caulobacterales</taxon>
        <taxon>Caulobacteraceae</taxon>
        <taxon>Phenylobacterium</taxon>
    </lineage>
</organism>
<dbReference type="EMBL" id="QFYS01000004">
    <property type="protein sequence ID" value="RAK65548.1"/>
    <property type="molecule type" value="Genomic_DNA"/>
</dbReference>
<dbReference type="AlphaFoldDB" id="A0A328BKR0"/>
<keyword evidence="2" id="KW-1185">Reference proteome</keyword>
<proteinExistence type="predicted"/>
<dbReference type="Proteomes" id="UP000249524">
    <property type="component" value="Unassembled WGS sequence"/>
</dbReference>
<evidence type="ECO:0000313" key="2">
    <source>
        <dbReference type="Proteomes" id="UP000249524"/>
    </source>
</evidence>
<dbReference type="OrthoDB" id="9799894at2"/>
<comment type="caution">
    <text evidence="1">The sequence shown here is derived from an EMBL/GenBank/DDBJ whole genome shotgun (WGS) entry which is preliminary data.</text>
</comment>
<dbReference type="Pfam" id="PF06676">
    <property type="entry name" value="DUF1178"/>
    <property type="match status" value="1"/>
</dbReference>
<dbReference type="PIRSF" id="PIRSF032131">
    <property type="entry name" value="UCP032131"/>
    <property type="match status" value="1"/>
</dbReference>
<dbReference type="InterPro" id="IPR009562">
    <property type="entry name" value="DUF1178"/>
</dbReference>
<name>A0A328BKR0_9CAUL</name>
<dbReference type="RefSeq" id="WP_111276144.1">
    <property type="nucleotide sequence ID" value="NZ_QFYS01000004.1"/>
</dbReference>
<sequence length="143" mass="15932">MIRYALTCEHEHEFEGWFSSSADFDDQQGRGLIECPMCASKMVRKQIMAPAVTGTKRTVREASPAKLQAMMMEAAGRVRRHVEENFDDVGDAFASEARAIHEGRAEDRGIYGQATPKEVRELVEDGVPVAPLPAEPLKKEELN</sequence>
<accession>A0A328BKR0</accession>
<evidence type="ECO:0000313" key="1">
    <source>
        <dbReference type="EMBL" id="RAK65548.1"/>
    </source>
</evidence>
<protein>
    <submittedName>
        <fullName evidence="1">DUF1178 domain-containing protein</fullName>
    </submittedName>
</protein>
<reference evidence="1 2" key="1">
    <citation type="submission" date="2018-05" db="EMBL/GenBank/DDBJ databases">
        <authorList>
            <person name="Lanie J.A."/>
            <person name="Ng W.-L."/>
            <person name="Kazmierczak K.M."/>
            <person name="Andrzejewski T.M."/>
            <person name="Davidsen T.M."/>
            <person name="Wayne K.J."/>
            <person name="Tettelin H."/>
            <person name="Glass J.I."/>
            <person name="Rusch D."/>
            <person name="Podicherti R."/>
            <person name="Tsui H.-C.T."/>
            <person name="Winkler M.E."/>
        </authorList>
    </citation>
    <scope>NUCLEOTIDE SEQUENCE [LARGE SCALE GENOMIC DNA]</scope>
    <source>
        <strain evidence="1 2">BUT-10</strain>
    </source>
</reference>
<gene>
    <name evidence="1" type="ORF">DJ019_11345</name>
</gene>